<evidence type="ECO:0000313" key="3">
    <source>
        <dbReference type="Proteomes" id="UP000325684"/>
    </source>
</evidence>
<organism evidence="2 3">
    <name type="scientific">Microvirga brassicacearum</name>
    <dbReference type="NCBI Taxonomy" id="2580413"/>
    <lineage>
        <taxon>Bacteria</taxon>
        <taxon>Pseudomonadati</taxon>
        <taxon>Pseudomonadota</taxon>
        <taxon>Alphaproteobacteria</taxon>
        <taxon>Hyphomicrobiales</taxon>
        <taxon>Methylobacteriaceae</taxon>
        <taxon>Microvirga</taxon>
    </lineage>
</organism>
<evidence type="ECO:0000256" key="1">
    <source>
        <dbReference type="SAM" id="MobiDB-lite"/>
    </source>
</evidence>
<reference evidence="2 3" key="1">
    <citation type="journal article" date="2019" name="Microorganisms">
        <title>Genome Insights into the Novel Species Microvirga brassicacearum, a Rapeseed Endophyte with Biotechnological Potential.</title>
        <authorList>
            <person name="Jimenez-Gomez A."/>
            <person name="Saati-Santamaria Z."/>
            <person name="Igual J.M."/>
            <person name="Rivas R."/>
            <person name="Mateos P.F."/>
            <person name="Garcia-Fraile P."/>
        </authorList>
    </citation>
    <scope>NUCLEOTIDE SEQUENCE [LARGE SCALE GENOMIC DNA]</scope>
    <source>
        <strain evidence="2 3">CDVBN77</strain>
    </source>
</reference>
<feature type="compositionally biased region" description="Polar residues" evidence="1">
    <location>
        <begin position="133"/>
        <end position="146"/>
    </location>
</feature>
<comment type="caution">
    <text evidence="2">The sequence shown here is derived from an EMBL/GenBank/DDBJ whole genome shotgun (WGS) entry which is preliminary data.</text>
</comment>
<gene>
    <name evidence="2" type="ORF">FEZ63_10650</name>
</gene>
<dbReference type="RefSeq" id="WP_150944070.1">
    <property type="nucleotide sequence ID" value="NZ_VCMV01000013.1"/>
</dbReference>
<sequence>MAIGSSIELIWHFAGYLHLTQDYVASRVRLDEIIHSNDTAADFRVSADEYLARSEAPSDMSNFAIQVKYSLGSENPDRGEWADLPDDDSLDVGAPNVDLLPHDWSTGTSSLFAGQSYVVSCTAESSGPGGSHLQDSQSHPASTYESKSADGGDDTIANLSQANIGADRDYFSDGPNELGVLPHVASDQPAADMLTLAEEYNPTTMLPPGESVEFWTSAVVDRHESLAAGETEAQTIAPGRYVNGKLVALEPSVETAQPANHTLPEPPVREVGSTDPAQIAETGGNKLVNAATIADLNEAPSTLIVGGDYYETNAILQTNILQNQDVVFHDGDAPPMLDSTGSTLDNVANFVVEELVKQQGHKAGPLGNLTVNIDYVDGHVMDVKALAQRNYFEDGDVTVQTRYDSYSEIHSGDNTQANVARFADWGKDYDVIIVMGDYHSANLILQTNVVLDDDYIGISCGSGGSTPSIFSGQNALENEATIAKYGATTFGGINRKLDSLIDDLNDRDDLDRNAWSDFHGASSGSLNVLFVTGNYYDLNIISQINVLADADFAIQGGSDGWQWLSTGGNSALNQASIVNAGGVYDQHLGGDFYEDSILVQANLMSDGSEAVATDPTALVSELVAFMDHTPDYSDSDSVSWTKDTFGHGDTFGHVLS</sequence>
<evidence type="ECO:0000313" key="2">
    <source>
        <dbReference type="EMBL" id="KAB0267727.1"/>
    </source>
</evidence>
<name>A0A5N3PD99_9HYPH</name>
<dbReference type="AlphaFoldDB" id="A0A5N3PD99"/>
<keyword evidence="3" id="KW-1185">Reference proteome</keyword>
<dbReference type="Proteomes" id="UP000325684">
    <property type="component" value="Unassembled WGS sequence"/>
</dbReference>
<dbReference type="OrthoDB" id="8283038at2"/>
<proteinExistence type="predicted"/>
<feature type="region of interest" description="Disordered" evidence="1">
    <location>
        <begin position="123"/>
        <end position="155"/>
    </location>
</feature>
<accession>A0A5N3PD99</accession>
<dbReference type="EMBL" id="VCMV01000013">
    <property type="protein sequence ID" value="KAB0267727.1"/>
    <property type="molecule type" value="Genomic_DNA"/>
</dbReference>
<protein>
    <submittedName>
        <fullName evidence="2">Uncharacterized protein</fullName>
    </submittedName>
</protein>